<evidence type="ECO:0000256" key="4">
    <source>
        <dbReference type="ARBA" id="ARBA00023163"/>
    </source>
</evidence>
<dbReference type="Pfam" id="PF00126">
    <property type="entry name" value="HTH_1"/>
    <property type="match status" value="1"/>
</dbReference>
<evidence type="ECO:0000256" key="1">
    <source>
        <dbReference type="ARBA" id="ARBA00009437"/>
    </source>
</evidence>
<dbReference type="SUPFAM" id="SSF53850">
    <property type="entry name" value="Periplasmic binding protein-like II"/>
    <property type="match status" value="1"/>
</dbReference>
<dbReference type="AlphaFoldDB" id="A0A2S8S9R7"/>
<dbReference type="PRINTS" id="PR00039">
    <property type="entry name" value="HTHLYSR"/>
</dbReference>
<feature type="domain" description="HTH lysR-type" evidence="5">
    <location>
        <begin position="1"/>
        <end position="58"/>
    </location>
</feature>
<reference evidence="6 7" key="1">
    <citation type="submission" date="2018-02" db="EMBL/GenBank/DDBJ databases">
        <title>Genomic Encyclopedia of Archaeal and Bacterial Type Strains, Phase II (KMG-II): from individual species to whole genera.</title>
        <authorList>
            <person name="Goeker M."/>
        </authorList>
    </citation>
    <scope>NUCLEOTIDE SEQUENCE [LARGE SCALE GENOMIC DNA]</scope>
    <source>
        <strain evidence="6 7">DSM 18921</strain>
    </source>
</reference>
<dbReference type="InterPro" id="IPR000847">
    <property type="entry name" value="LysR_HTH_N"/>
</dbReference>
<dbReference type="PROSITE" id="PS50931">
    <property type="entry name" value="HTH_LYSR"/>
    <property type="match status" value="1"/>
</dbReference>
<keyword evidence="4" id="KW-0804">Transcription</keyword>
<dbReference type="GO" id="GO:0000976">
    <property type="term" value="F:transcription cis-regulatory region binding"/>
    <property type="evidence" value="ECO:0007669"/>
    <property type="project" value="TreeGrafter"/>
</dbReference>
<dbReference type="RefSeq" id="WP_105513748.1">
    <property type="nucleotide sequence ID" value="NZ_PVEP01000002.1"/>
</dbReference>
<comment type="similarity">
    <text evidence="1">Belongs to the LysR transcriptional regulatory family.</text>
</comment>
<protein>
    <submittedName>
        <fullName evidence="6">DNA-binding transcriptional LysR family regulator</fullName>
    </submittedName>
</protein>
<dbReference type="EMBL" id="PVEP01000002">
    <property type="protein sequence ID" value="PQV57499.1"/>
    <property type="molecule type" value="Genomic_DNA"/>
</dbReference>
<dbReference type="Proteomes" id="UP000238338">
    <property type="component" value="Unassembled WGS sequence"/>
</dbReference>
<evidence type="ECO:0000259" key="5">
    <source>
        <dbReference type="PROSITE" id="PS50931"/>
    </source>
</evidence>
<dbReference type="InterPro" id="IPR036390">
    <property type="entry name" value="WH_DNA-bd_sf"/>
</dbReference>
<organism evidence="6 7">
    <name type="scientific">Albidovulum denitrificans</name>
    <dbReference type="NCBI Taxonomy" id="404881"/>
    <lineage>
        <taxon>Bacteria</taxon>
        <taxon>Pseudomonadati</taxon>
        <taxon>Pseudomonadota</taxon>
        <taxon>Alphaproteobacteria</taxon>
        <taxon>Rhodobacterales</taxon>
        <taxon>Paracoccaceae</taxon>
        <taxon>Albidovulum</taxon>
    </lineage>
</organism>
<dbReference type="PANTHER" id="PTHR30126:SF21">
    <property type="entry name" value="TRANSCRIPTIONAL REGULATOR-RELATED"/>
    <property type="match status" value="1"/>
</dbReference>
<dbReference type="Gene3D" id="1.10.10.10">
    <property type="entry name" value="Winged helix-like DNA-binding domain superfamily/Winged helix DNA-binding domain"/>
    <property type="match status" value="1"/>
</dbReference>
<keyword evidence="7" id="KW-1185">Reference proteome</keyword>
<dbReference type="OrthoDB" id="9815174at2"/>
<evidence type="ECO:0000256" key="2">
    <source>
        <dbReference type="ARBA" id="ARBA00023015"/>
    </source>
</evidence>
<dbReference type="SUPFAM" id="SSF46785">
    <property type="entry name" value="Winged helix' DNA-binding domain"/>
    <property type="match status" value="1"/>
</dbReference>
<evidence type="ECO:0000313" key="6">
    <source>
        <dbReference type="EMBL" id="PQV57499.1"/>
    </source>
</evidence>
<evidence type="ECO:0000256" key="3">
    <source>
        <dbReference type="ARBA" id="ARBA00023125"/>
    </source>
</evidence>
<sequence length="293" mass="32553">MDLALLKTFLSVAESGSFAAASERLFVTQSAVSLRIQRLEDQLGKPLFLRSKAGAELTPSGREFEGFALSLVRNWEKARQQVAVPEGFKRSLTIGAQISLWPRLGFRWVDALRAAEPLLGLRCEVGMPDQLTRAMSEGVMQIALTYTPTLRPGTVVDKVLEEEIVLAASWADPRLDDLAGRYVYVDWGPDFFQFHNQTLPGLSNPGLTLSMGALAARYLVDREFAAFLPARLVKRYMERGTLWVVPGAPVYTQTVWSVWRDDLDDDLADVAHATLAKVVDGAETDIEEIRDLI</sequence>
<dbReference type="GO" id="GO:0003700">
    <property type="term" value="F:DNA-binding transcription factor activity"/>
    <property type="evidence" value="ECO:0007669"/>
    <property type="project" value="InterPro"/>
</dbReference>
<evidence type="ECO:0000313" key="7">
    <source>
        <dbReference type="Proteomes" id="UP000238338"/>
    </source>
</evidence>
<dbReference type="PANTHER" id="PTHR30126">
    <property type="entry name" value="HTH-TYPE TRANSCRIPTIONAL REGULATOR"/>
    <property type="match status" value="1"/>
</dbReference>
<proteinExistence type="inferred from homology"/>
<dbReference type="InterPro" id="IPR036388">
    <property type="entry name" value="WH-like_DNA-bd_sf"/>
</dbReference>
<dbReference type="Pfam" id="PF03466">
    <property type="entry name" value="LysR_substrate"/>
    <property type="match status" value="1"/>
</dbReference>
<accession>A0A2S8S9R7</accession>
<keyword evidence="2" id="KW-0805">Transcription regulation</keyword>
<comment type="caution">
    <text evidence="6">The sequence shown here is derived from an EMBL/GenBank/DDBJ whole genome shotgun (WGS) entry which is preliminary data.</text>
</comment>
<dbReference type="FunFam" id="1.10.10.10:FF:000001">
    <property type="entry name" value="LysR family transcriptional regulator"/>
    <property type="match status" value="1"/>
</dbReference>
<name>A0A2S8S9R7_9RHOB</name>
<dbReference type="InterPro" id="IPR005119">
    <property type="entry name" value="LysR_subst-bd"/>
</dbReference>
<gene>
    <name evidence="6" type="ORF">LX70_01303</name>
</gene>
<keyword evidence="3 6" id="KW-0238">DNA-binding</keyword>
<dbReference type="Gene3D" id="3.40.190.10">
    <property type="entry name" value="Periplasmic binding protein-like II"/>
    <property type="match status" value="2"/>
</dbReference>